<protein>
    <submittedName>
        <fullName evidence="3">Transposase (Class IV)</fullName>
    </submittedName>
</protein>
<dbReference type="Proteomes" id="UP000031553">
    <property type="component" value="Unassembled WGS sequence"/>
</dbReference>
<gene>
    <name evidence="3" type="ORF">GLUCOINTEAF2_0203864</name>
</gene>
<evidence type="ECO:0000259" key="1">
    <source>
        <dbReference type="Pfam" id="PF01609"/>
    </source>
</evidence>
<evidence type="ECO:0000259" key="2">
    <source>
        <dbReference type="Pfam" id="PF13340"/>
    </source>
</evidence>
<dbReference type="PANTHER" id="PTHR30007">
    <property type="entry name" value="PHP DOMAIN PROTEIN"/>
    <property type="match status" value="1"/>
</dbReference>
<dbReference type="GO" id="GO:0006313">
    <property type="term" value="P:DNA transposition"/>
    <property type="evidence" value="ECO:0007669"/>
    <property type="project" value="InterPro"/>
</dbReference>
<dbReference type="GO" id="GO:0004803">
    <property type="term" value="F:transposase activity"/>
    <property type="evidence" value="ECO:0007669"/>
    <property type="project" value="InterPro"/>
</dbReference>
<dbReference type="InterPro" id="IPR002559">
    <property type="entry name" value="Transposase_11"/>
</dbReference>
<dbReference type="Pfam" id="PF01609">
    <property type="entry name" value="DDE_Tnp_1"/>
    <property type="match status" value="1"/>
</dbReference>
<dbReference type="InterPro" id="IPR025161">
    <property type="entry name" value="IS402-like_dom"/>
</dbReference>
<dbReference type="NCBIfam" id="NF033580">
    <property type="entry name" value="transpos_IS5_3"/>
    <property type="match status" value="1"/>
</dbReference>
<evidence type="ECO:0000313" key="3">
    <source>
        <dbReference type="EMBL" id="KPH88341.1"/>
    </source>
</evidence>
<dbReference type="PANTHER" id="PTHR30007:SF0">
    <property type="entry name" value="TRANSPOSASE"/>
    <property type="match status" value="1"/>
</dbReference>
<dbReference type="GO" id="GO:0003677">
    <property type="term" value="F:DNA binding"/>
    <property type="evidence" value="ECO:0007669"/>
    <property type="project" value="InterPro"/>
</dbReference>
<dbReference type="AlphaFoldDB" id="A0A0N1FDW2"/>
<reference evidence="3 4" key="1">
    <citation type="submission" date="2015-07" db="EMBL/GenBank/DDBJ databases">
        <title>Draft Genome Sequence of Komagataeibacter intermedius Strain AF2, Isolated from Kombucha Tea.</title>
        <authorList>
            <person name="Santos R.A."/>
            <person name="Berretta A.A."/>
            <person name="Barud H.S."/>
            <person name="Ribeiro S.J."/>
            <person name="Gonzalez-Garcia L.N."/>
            <person name="Zucchi T.D."/>
            <person name="Goldman G.H."/>
            <person name="Riano-Pachon D.M."/>
        </authorList>
    </citation>
    <scope>NUCLEOTIDE SEQUENCE [LARGE SCALE GENOMIC DNA]</scope>
    <source>
        <strain evidence="3 4">AF2</strain>
    </source>
</reference>
<dbReference type="Pfam" id="PF13340">
    <property type="entry name" value="DUF4096"/>
    <property type="match status" value="1"/>
</dbReference>
<evidence type="ECO:0000313" key="4">
    <source>
        <dbReference type="Proteomes" id="UP000031553"/>
    </source>
</evidence>
<accession>A0A0N1FDW2</accession>
<sequence>MGLREPDEIKMAWTEITRAQYRRDDLEYASDLRDAEWALIAPLMPEKKRLGRPRRTDLRRVMEAILYIVTTGCQWRQLPRHFPAFTTVQGYFYRWIREGRWEAMNHILVILSREQEGRDATPSVGIIDSQSVKTAENGGPRGYDAGKKIKGRKRHVATDTLGHIVAGVVHPADIQDRDGAPLVAARIRSLFPWLRHLVGDGGYAGEKLRNALGELGRWTIEIVKRSDRVKGFVVLPKRWIVERSFAWLGRCRRLTRDVEATISSSHAWLMIAHIRRVLRKINQTAF</sequence>
<feature type="domain" description="Insertion element IS402-like" evidence="2">
    <location>
        <begin position="32"/>
        <end position="104"/>
    </location>
</feature>
<organism evidence="3 4">
    <name type="scientific">Komagataeibacter intermedius AF2</name>
    <dbReference type="NCBI Taxonomy" id="1458464"/>
    <lineage>
        <taxon>Bacteria</taxon>
        <taxon>Pseudomonadati</taxon>
        <taxon>Pseudomonadota</taxon>
        <taxon>Alphaproteobacteria</taxon>
        <taxon>Acetobacterales</taxon>
        <taxon>Acetobacteraceae</taxon>
        <taxon>Komagataeibacter</taxon>
    </lineage>
</organism>
<dbReference type="EMBL" id="JUFX02000043">
    <property type="protein sequence ID" value="KPH88341.1"/>
    <property type="molecule type" value="Genomic_DNA"/>
</dbReference>
<comment type="caution">
    <text evidence="3">The sequence shown here is derived from an EMBL/GenBank/DDBJ whole genome shotgun (WGS) entry which is preliminary data.</text>
</comment>
<name>A0A0N1FDW2_9PROT</name>
<proteinExistence type="predicted"/>
<feature type="domain" description="Transposase IS4-like" evidence="1">
    <location>
        <begin position="121"/>
        <end position="274"/>
    </location>
</feature>